<keyword evidence="1" id="KW-1133">Transmembrane helix</keyword>
<proteinExistence type="predicted"/>
<comment type="caution">
    <text evidence="2">The sequence shown here is derived from an EMBL/GenBank/DDBJ whole genome shotgun (WGS) entry which is preliminary data.</text>
</comment>
<dbReference type="PANTHER" id="PTHR35813:SF1">
    <property type="entry name" value="INNER MEMBRANE PROTEIN YBAN"/>
    <property type="match status" value="1"/>
</dbReference>
<dbReference type="PIRSF" id="PIRSF016789">
    <property type="entry name" value="DUF454"/>
    <property type="match status" value="1"/>
</dbReference>
<protein>
    <submittedName>
        <fullName evidence="2">YbaN family protein</fullName>
    </submittedName>
</protein>
<organism evidence="2 3">
    <name type="scientific">Roseovarius aquimarinus</name>
    <dbReference type="NCBI Taxonomy" id="1229156"/>
    <lineage>
        <taxon>Bacteria</taxon>
        <taxon>Pseudomonadati</taxon>
        <taxon>Pseudomonadota</taxon>
        <taxon>Alphaproteobacteria</taxon>
        <taxon>Rhodobacterales</taxon>
        <taxon>Roseobacteraceae</taxon>
        <taxon>Roseovarius</taxon>
    </lineage>
</organism>
<sequence length="133" mass="13939">MTRPERKGEAGAVMRSLWVTLGCVSLALGALGVILPLLPTTPLVILAAFAFTRGSPRLRAWLGRSRVFGPIIEEWEAHGAIAPRYKAMACGAMALVLIASLIAGLGWWLIAVQAVCMGGAAAYVLSRPSNPGA</sequence>
<feature type="transmembrane region" description="Helical" evidence="1">
    <location>
        <begin position="12"/>
        <end position="31"/>
    </location>
</feature>
<keyword evidence="1" id="KW-0812">Transmembrane</keyword>
<keyword evidence="3" id="KW-1185">Reference proteome</keyword>
<evidence type="ECO:0000313" key="2">
    <source>
        <dbReference type="EMBL" id="MFH0252353.1"/>
    </source>
</evidence>
<dbReference type="Pfam" id="PF04304">
    <property type="entry name" value="DUF454"/>
    <property type="match status" value="1"/>
</dbReference>
<dbReference type="EMBL" id="JBIHMM010000001">
    <property type="protein sequence ID" value="MFH0252353.1"/>
    <property type="molecule type" value="Genomic_DNA"/>
</dbReference>
<dbReference type="Proteomes" id="UP001607157">
    <property type="component" value="Unassembled WGS sequence"/>
</dbReference>
<gene>
    <name evidence="2" type="ORF">ACGRVM_00480</name>
</gene>
<reference evidence="2 3" key="1">
    <citation type="submission" date="2024-10" db="EMBL/GenBank/DDBJ databases">
        <authorList>
            <person name="Yang X.-N."/>
        </authorList>
    </citation>
    <scope>NUCLEOTIDE SEQUENCE [LARGE SCALE GENOMIC DNA]</scope>
    <source>
        <strain evidence="2 3">CAU 1059</strain>
    </source>
</reference>
<dbReference type="PANTHER" id="PTHR35813">
    <property type="entry name" value="INNER MEMBRANE PROTEIN YBAN"/>
    <property type="match status" value="1"/>
</dbReference>
<evidence type="ECO:0000313" key="3">
    <source>
        <dbReference type="Proteomes" id="UP001607157"/>
    </source>
</evidence>
<name>A0ABW7I2G3_9RHOB</name>
<dbReference type="InterPro" id="IPR007401">
    <property type="entry name" value="DUF454"/>
</dbReference>
<accession>A0ABW7I2G3</accession>
<keyword evidence="1" id="KW-0472">Membrane</keyword>
<evidence type="ECO:0000256" key="1">
    <source>
        <dbReference type="SAM" id="Phobius"/>
    </source>
</evidence>
<feature type="transmembrane region" description="Helical" evidence="1">
    <location>
        <begin position="94"/>
        <end position="125"/>
    </location>
</feature>
<dbReference type="RefSeq" id="WP_377169790.1">
    <property type="nucleotide sequence ID" value="NZ_JBHTJC010000001.1"/>
</dbReference>